<dbReference type="RefSeq" id="WP_149775959.1">
    <property type="nucleotide sequence ID" value="NZ_FQVK01000012.1"/>
</dbReference>
<protein>
    <recommendedName>
        <fullName evidence="4">Cation/multidrug efflux pump</fullName>
    </recommendedName>
</protein>
<name>A0A1M4XMG7_9RHOB</name>
<organism evidence="2 3">
    <name type="scientific">Ruegeria intermedia</name>
    <dbReference type="NCBI Taxonomy" id="996115"/>
    <lineage>
        <taxon>Bacteria</taxon>
        <taxon>Pseudomonadati</taxon>
        <taxon>Pseudomonadota</taxon>
        <taxon>Alphaproteobacteria</taxon>
        <taxon>Rhodobacterales</taxon>
        <taxon>Roseobacteraceae</taxon>
        <taxon>Ruegeria</taxon>
    </lineage>
</organism>
<proteinExistence type="predicted"/>
<evidence type="ECO:0000313" key="3">
    <source>
        <dbReference type="Proteomes" id="UP000325134"/>
    </source>
</evidence>
<keyword evidence="1" id="KW-0472">Membrane</keyword>
<reference evidence="2 3" key="1">
    <citation type="submission" date="2016-11" db="EMBL/GenBank/DDBJ databases">
        <authorList>
            <person name="Varghese N."/>
            <person name="Submissions S."/>
        </authorList>
    </citation>
    <scope>NUCLEOTIDE SEQUENCE [LARGE SCALE GENOMIC DNA]</scope>
    <source>
        <strain evidence="2 3">DSM 29341</strain>
    </source>
</reference>
<evidence type="ECO:0000313" key="2">
    <source>
        <dbReference type="EMBL" id="SHE94675.1"/>
    </source>
</evidence>
<sequence>MIGALRLFVGLFVVQSIAYAVLSLYARRARRRKLEERWDEKGKTGSKDAFVERGLRAYDRSFRRKLILGVYIVPWAAIAAVIYVVNYL</sequence>
<keyword evidence="1" id="KW-1133">Transmembrane helix</keyword>
<accession>A0A1M4XMG7</accession>
<evidence type="ECO:0000256" key="1">
    <source>
        <dbReference type="SAM" id="Phobius"/>
    </source>
</evidence>
<dbReference type="OrthoDB" id="7632202at2"/>
<dbReference type="AlphaFoldDB" id="A0A1M4XMG7"/>
<feature type="transmembrane region" description="Helical" evidence="1">
    <location>
        <begin position="66"/>
        <end position="85"/>
    </location>
</feature>
<dbReference type="Proteomes" id="UP000325134">
    <property type="component" value="Unassembled WGS sequence"/>
</dbReference>
<keyword evidence="3" id="KW-1185">Reference proteome</keyword>
<gene>
    <name evidence="2" type="ORF">SAMN05444279_11260</name>
</gene>
<feature type="transmembrane region" description="Helical" evidence="1">
    <location>
        <begin position="6"/>
        <end position="26"/>
    </location>
</feature>
<keyword evidence="1" id="KW-0812">Transmembrane</keyword>
<evidence type="ECO:0008006" key="4">
    <source>
        <dbReference type="Google" id="ProtNLM"/>
    </source>
</evidence>
<dbReference type="EMBL" id="FQVK01000012">
    <property type="protein sequence ID" value="SHE94675.1"/>
    <property type="molecule type" value="Genomic_DNA"/>
</dbReference>